<dbReference type="Proteomes" id="UP000676336">
    <property type="component" value="Unassembled WGS sequence"/>
</dbReference>
<dbReference type="EMBL" id="CAJNRF010000068">
    <property type="protein sequence ID" value="CAF1934898.1"/>
    <property type="molecule type" value="Genomic_DNA"/>
</dbReference>
<dbReference type="Proteomes" id="UP000663824">
    <property type="component" value="Unassembled WGS sequence"/>
</dbReference>
<dbReference type="Proteomes" id="UP000663842">
    <property type="component" value="Unassembled WGS sequence"/>
</dbReference>
<proteinExistence type="predicted"/>
<dbReference type="EMBL" id="CAJOBI010233817">
    <property type="protein sequence ID" value="CAF5070617.1"/>
    <property type="molecule type" value="Genomic_DNA"/>
</dbReference>
<dbReference type="Proteomes" id="UP000663866">
    <property type="component" value="Unassembled WGS sequence"/>
</dbReference>
<dbReference type="AlphaFoldDB" id="A0A819WNU7"/>
<dbReference type="EMBL" id="CAJNRE010015070">
    <property type="protein sequence ID" value="CAF2134315.1"/>
    <property type="molecule type" value="Genomic_DNA"/>
</dbReference>
<reference evidence="4" key="1">
    <citation type="submission" date="2021-02" db="EMBL/GenBank/DDBJ databases">
        <authorList>
            <person name="Nowell W R."/>
        </authorList>
    </citation>
    <scope>NUCLEOTIDE SEQUENCE</scope>
</reference>
<dbReference type="EMBL" id="CAJOBF010004158">
    <property type="protein sequence ID" value="CAF4126557.1"/>
    <property type="molecule type" value="Genomic_DNA"/>
</dbReference>
<evidence type="ECO:0000313" key="3">
    <source>
        <dbReference type="EMBL" id="CAF3788157.1"/>
    </source>
</evidence>
<accession>A0A819WNU7</accession>
<evidence type="ECO:0000313" key="1">
    <source>
        <dbReference type="EMBL" id="CAF1934898.1"/>
    </source>
</evidence>
<gene>
    <name evidence="2" type="ORF">MBJ925_LOCUS28158</name>
    <name evidence="3" type="ORF">OVN521_LOCUS3145</name>
    <name evidence="5" type="ORF">SMN809_LOCUS60266</name>
    <name evidence="4" type="ORF">UXM345_LOCUS23735</name>
    <name evidence="1" type="ORF">WKI299_LOCUS1262</name>
</gene>
<name>A0A819WNU7_9BILA</name>
<dbReference type="Proteomes" id="UP000663856">
    <property type="component" value="Unassembled WGS sequence"/>
</dbReference>
<evidence type="ECO:0000313" key="2">
    <source>
        <dbReference type="EMBL" id="CAF2134315.1"/>
    </source>
</evidence>
<organism evidence="4 6">
    <name type="scientific">Rotaria magnacalcarata</name>
    <dbReference type="NCBI Taxonomy" id="392030"/>
    <lineage>
        <taxon>Eukaryota</taxon>
        <taxon>Metazoa</taxon>
        <taxon>Spiralia</taxon>
        <taxon>Gnathifera</taxon>
        <taxon>Rotifera</taxon>
        <taxon>Eurotatoria</taxon>
        <taxon>Bdelloidea</taxon>
        <taxon>Philodinida</taxon>
        <taxon>Philodinidae</taxon>
        <taxon>Rotaria</taxon>
    </lineage>
</organism>
<dbReference type="EMBL" id="CAJOBG010000264">
    <property type="protein sequence ID" value="CAF3788157.1"/>
    <property type="molecule type" value="Genomic_DNA"/>
</dbReference>
<evidence type="ECO:0000313" key="5">
    <source>
        <dbReference type="EMBL" id="CAF5070617.1"/>
    </source>
</evidence>
<protein>
    <submittedName>
        <fullName evidence="4">Uncharacterized protein</fullName>
    </submittedName>
</protein>
<comment type="caution">
    <text evidence="4">The sequence shown here is derived from an EMBL/GenBank/DDBJ whole genome shotgun (WGS) entry which is preliminary data.</text>
</comment>
<keyword evidence="7" id="KW-1185">Reference proteome</keyword>
<evidence type="ECO:0000313" key="4">
    <source>
        <dbReference type="EMBL" id="CAF4126557.1"/>
    </source>
</evidence>
<sequence length="205" mass="23556">MGIHISKLNLNQDSMICPSRFVDLNTAGSVYFLKHKPKSEYGKDLDKIVHFSLAVDITGSSTSKEFVATHFDIFIVHSTDHTTYMEATFKRRLYDDYLLIKQIGKILLNHIQEFFSPIHFAQNLRNQLIQNVYNPMCKNNNGALWSSTLNCQTFTRSAIEYLGFHLPPNTVILSDCIPTMVDMYMNISLAKTQTKEKLNEKKINI</sequence>
<evidence type="ECO:0000313" key="7">
    <source>
        <dbReference type="Proteomes" id="UP000663866"/>
    </source>
</evidence>
<evidence type="ECO:0000313" key="6">
    <source>
        <dbReference type="Proteomes" id="UP000663842"/>
    </source>
</evidence>